<keyword evidence="2" id="KW-1185">Reference proteome</keyword>
<dbReference type="AlphaFoldDB" id="B0CZY7"/>
<reference evidence="1 2" key="1">
    <citation type="journal article" date="2008" name="Nature">
        <title>The genome of Laccaria bicolor provides insights into mycorrhizal symbiosis.</title>
        <authorList>
            <person name="Martin F."/>
            <person name="Aerts A."/>
            <person name="Ahren D."/>
            <person name="Brun A."/>
            <person name="Danchin E.G.J."/>
            <person name="Duchaussoy F."/>
            <person name="Gibon J."/>
            <person name="Kohler A."/>
            <person name="Lindquist E."/>
            <person name="Pereda V."/>
            <person name="Salamov A."/>
            <person name="Shapiro H.J."/>
            <person name="Wuyts J."/>
            <person name="Blaudez D."/>
            <person name="Buee M."/>
            <person name="Brokstein P."/>
            <person name="Canbaeck B."/>
            <person name="Cohen D."/>
            <person name="Courty P.E."/>
            <person name="Coutinho P.M."/>
            <person name="Delaruelle C."/>
            <person name="Detter J.C."/>
            <person name="Deveau A."/>
            <person name="DiFazio S."/>
            <person name="Duplessis S."/>
            <person name="Fraissinet-Tachet L."/>
            <person name="Lucic E."/>
            <person name="Frey-Klett P."/>
            <person name="Fourrey C."/>
            <person name="Feussner I."/>
            <person name="Gay G."/>
            <person name="Grimwood J."/>
            <person name="Hoegger P.J."/>
            <person name="Jain P."/>
            <person name="Kilaru S."/>
            <person name="Labbe J."/>
            <person name="Lin Y.C."/>
            <person name="Legue V."/>
            <person name="Le Tacon F."/>
            <person name="Marmeisse R."/>
            <person name="Melayah D."/>
            <person name="Montanini B."/>
            <person name="Muratet M."/>
            <person name="Nehls U."/>
            <person name="Niculita-Hirzel H."/>
            <person name="Oudot-Le Secq M.P."/>
            <person name="Peter M."/>
            <person name="Quesneville H."/>
            <person name="Rajashekar B."/>
            <person name="Reich M."/>
            <person name="Rouhier N."/>
            <person name="Schmutz J."/>
            <person name="Yin T."/>
            <person name="Chalot M."/>
            <person name="Henrissat B."/>
            <person name="Kuees U."/>
            <person name="Lucas S."/>
            <person name="Van de Peer Y."/>
            <person name="Podila G.K."/>
            <person name="Polle A."/>
            <person name="Pukkila P.J."/>
            <person name="Richardson P.M."/>
            <person name="Rouze P."/>
            <person name="Sanders I.R."/>
            <person name="Stajich J.E."/>
            <person name="Tunlid A."/>
            <person name="Tuskan G."/>
            <person name="Grigoriev I.V."/>
        </authorList>
    </citation>
    <scope>NUCLEOTIDE SEQUENCE [LARGE SCALE GENOMIC DNA]</scope>
    <source>
        <strain evidence="2">S238N-H82 / ATCC MYA-4686</strain>
    </source>
</reference>
<proteinExistence type="predicted"/>
<dbReference type="KEGG" id="lbc:LACBIDRAFT_311421"/>
<organism evidence="2">
    <name type="scientific">Laccaria bicolor (strain S238N-H82 / ATCC MYA-4686)</name>
    <name type="common">Bicoloured deceiver</name>
    <name type="synonym">Laccaria laccata var. bicolor</name>
    <dbReference type="NCBI Taxonomy" id="486041"/>
    <lineage>
        <taxon>Eukaryota</taxon>
        <taxon>Fungi</taxon>
        <taxon>Dikarya</taxon>
        <taxon>Basidiomycota</taxon>
        <taxon>Agaricomycotina</taxon>
        <taxon>Agaricomycetes</taxon>
        <taxon>Agaricomycetidae</taxon>
        <taxon>Agaricales</taxon>
        <taxon>Agaricineae</taxon>
        <taxon>Hydnangiaceae</taxon>
        <taxon>Laccaria</taxon>
    </lineage>
</organism>
<gene>
    <name evidence="1" type="ORF">LACBIDRAFT_311421</name>
</gene>
<evidence type="ECO:0000313" key="2">
    <source>
        <dbReference type="Proteomes" id="UP000001194"/>
    </source>
</evidence>
<dbReference type="Proteomes" id="UP000001194">
    <property type="component" value="Unassembled WGS sequence"/>
</dbReference>
<name>B0CZY7_LACBS</name>
<dbReference type="GeneID" id="6072638"/>
<dbReference type="InParanoid" id="B0CZY7"/>
<dbReference type="RefSeq" id="XP_001876498.1">
    <property type="nucleotide sequence ID" value="XM_001876463.1"/>
</dbReference>
<evidence type="ECO:0000313" key="1">
    <source>
        <dbReference type="EMBL" id="EDR12234.1"/>
    </source>
</evidence>
<dbReference type="EMBL" id="DS547094">
    <property type="protein sequence ID" value="EDR12234.1"/>
    <property type="molecule type" value="Genomic_DNA"/>
</dbReference>
<protein>
    <submittedName>
        <fullName evidence="1">Predicted protein</fullName>
    </submittedName>
</protein>
<dbReference type="HOGENOM" id="CLU_2250596_0_0_1"/>
<sequence>MRCVDRVWACCRVSGLPCLGIFARCVGRVSSFGWLHVASHLGVLPLRLLCHVSRVYASVAYSRCQSFGWLHVASRRVWARCRRVSCVALWCLGIFASIRGKHVV</sequence>
<accession>B0CZY7</accession>